<evidence type="ECO:0000313" key="1">
    <source>
        <dbReference type="EMBL" id="ABQ10650.1"/>
    </source>
</evidence>
<reference evidence="1" key="1">
    <citation type="submission" date="2007-04" db="EMBL/GenBank/DDBJ databases">
        <title>Molecular Analysis of Genes Encoding Resistance to Cationic Biocides in Staphylococci.</title>
        <authorList>
            <person name="Morgan D."/>
            <person name="Townsend D.E."/>
        </authorList>
    </citation>
    <scope>NUCLEOTIDE SEQUENCE</scope>
    <source>
        <strain evidence="1">WBG4364</strain>
        <plasmid evidence="1">pWBG1773</plasmid>
    </source>
</reference>
<keyword evidence="1" id="KW-0614">Plasmid</keyword>
<dbReference type="AlphaFoldDB" id="A5HLH3"/>
<protein>
    <submittedName>
        <fullName evidence="1">Uncharacterized protein</fullName>
    </submittedName>
</protein>
<organism evidence="1">
    <name type="scientific">Staphylococcus aureus</name>
    <dbReference type="NCBI Taxonomy" id="1280"/>
    <lineage>
        <taxon>Bacteria</taxon>
        <taxon>Bacillati</taxon>
        <taxon>Bacillota</taxon>
        <taxon>Bacilli</taxon>
        <taxon>Bacillales</taxon>
        <taxon>Staphylococcaceae</taxon>
        <taxon>Staphylococcus</taxon>
    </lineage>
</organism>
<proteinExistence type="predicted"/>
<dbReference type="EMBL" id="EF537646">
    <property type="protein sequence ID" value="ABQ10650.1"/>
    <property type="molecule type" value="Genomic_DNA"/>
</dbReference>
<dbReference type="RefSeq" id="WP_012397074.1">
    <property type="nucleotide sequence ID" value="NC_010616.1"/>
</dbReference>
<sequence length="143" mass="16545">MAGYKLGTDTIYRGTTWVQSRFVGVQPGYKMQKMHTFLKSLYPLKFLASPDHTFFNVCKFPLCSYKEFRANLKFGAFLKEIVLAGTKKVDNFLSHFMQNFSLHVDGQCLKISQLVLLKICDVKSKYIYLALICVLSAYIEFWI</sequence>
<accession>A5HLH3</accession>
<geneLocation type="plasmid" evidence="1">
    <name>pWBG1773</name>
</geneLocation>
<name>A5HLH3_STAAU</name>